<feature type="region of interest" description="Disordered" evidence="1">
    <location>
        <begin position="48"/>
        <end position="103"/>
    </location>
</feature>
<organism evidence="2 3">
    <name type="scientific">Streptomyces rimosus subsp. rimosus</name>
    <dbReference type="NCBI Taxonomy" id="132474"/>
    <lineage>
        <taxon>Bacteria</taxon>
        <taxon>Bacillati</taxon>
        <taxon>Actinomycetota</taxon>
        <taxon>Actinomycetes</taxon>
        <taxon>Kitasatosporales</taxon>
        <taxon>Streptomycetaceae</taxon>
        <taxon>Streptomyces</taxon>
    </lineage>
</organism>
<gene>
    <name evidence="2" type="ORF">SRIMR7_37770</name>
</gene>
<sequence>MLKIDLDGVEGGQGVTGVQSKTVNFTVGRSQVSTVDMNTQTMTVVRDGRTVKSIPSTGGGPKAPTGQVRSAGGRVRLTAHGRPGRGESDAAHGGMRHRTHRTT</sequence>
<name>A0ABY3ZCJ8_STRRM</name>
<accession>A0ABY3ZCJ8</accession>
<dbReference type="InterPro" id="IPR005490">
    <property type="entry name" value="LD_TPept_cat_dom"/>
</dbReference>
<evidence type="ECO:0000256" key="1">
    <source>
        <dbReference type="SAM" id="MobiDB-lite"/>
    </source>
</evidence>
<evidence type="ECO:0000313" key="2">
    <source>
        <dbReference type="EMBL" id="UNZ07922.1"/>
    </source>
</evidence>
<dbReference type="Proteomes" id="UP000829494">
    <property type="component" value="Chromosome"/>
</dbReference>
<reference evidence="2 3" key="1">
    <citation type="submission" date="2022-03" db="EMBL/GenBank/DDBJ databases">
        <title>Complete genome of Streptomyces rimosus ssp. rimosus R7 (=ATCC 10970).</title>
        <authorList>
            <person name="Beganovic S."/>
            <person name="Ruckert C."/>
            <person name="Busche T."/>
            <person name="Kalinowski J."/>
            <person name="Wittmann C."/>
        </authorList>
    </citation>
    <scope>NUCLEOTIDE SEQUENCE [LARGE SCALE GENOMIC DNA]</scope>
    <source>
        <strain evidence="2 3">R7</strain>
    </source>
</reference>
<evidence type="ECO:0008006" key="4">
    <source>
        <dbReference type="Google" id="ProtNLM"/>
    </source>
</evidence>
<protein>
    <recommendedName>
        <fullName evidence="4">Lipoprotein</fullName>
    </recommendedName>
</protein>
<dbReference type="EMBL" id="CP094298">
    <property type="protein sequence ID" value="UNZ07922.1"/>
    <property type="molecule type" value="Genomic_DNA"/>
</dbReference>
<feature type="compositionally biased region" description="Basic residues" evidence="1">
    <location>
        <begin position="94"/>
        <end position="103"/>
    </location>
</feature>
<evidence type="ECO:0000313" key="3">
    <source>
        <dbReference type="Proteomes" id="UP000829494"/>
    </source>
</evidence>
<dbReference type="CDD" id="cd16913">
    <property type="entry name" value="YkuD_like"/>
    <property type="match status" value="1"/>
</dbReference>
<keyword evidence="3" id="KW-1185">Reference proteome</keyword>
<proteinExistence type="predicted"/>